<proteinExistence type="predicted"/>
<evidence type="ECO:0000259" key="2">
    <source>
        <dbReference type="Pfam" id="PF08646"/>
    </source>
</evidence>
<organism evidence="3">
    <name type="scientific">Salix viminalis</name>
    <name type="common">Common osier</name>
    <name type="synonym">Basket willow</name>
    <dbReference type="NCBI Taxonomy" id="40686"/>
    <lineage>
        <taxon>Eukaryota</taxon>
        <taxon>Viridiplantae</taxon>
        <taxon>Streptophyta</taxon>
        <taxon>Embryophyta</taxon>
        <taxon>Tracheophyta</taxon>
        <taxon>Spermatophyta</taxon>
        <taxon>Magnoliopsida</taxon>
        <taxon>eudicotyledons</taxon>
        <taxon>Gunneridae</taxon>
        <taxon>Pentapetalae</taxon>
        <taxon>rosids</taxon>
        <taxon>fabids</taxon>
        <taxon>Malpighiales</taxon>
        <taxon>Salicaceae</taxon>
        <taxon>Saliceae</taxon>
        <taxon>Salix</taxon>
    </lineage>
</organism>
<dbReference type="InterPro" id="IPR012340">
    <property type="entry name" value="NA-bd_OB-fold"/>
</dbReference>
<feature type="compositionally biased region" description="Basic and acidic residues" evidence="1">
    <location>
        <begin position="149"/>
        <end position="177"/>
    </location>
</feature>
<dbReference type="SUPFAM" id="SSF50249">
    <property type="entry name" value="Nucleic acid-binding proteins"/>
    <property type="match status" value="1"/>
</dbReference>
<feature type="region of interest" description="Disordered" evidence="1">
    <location>
        <begin position="138"/>
        <end position="188"/>
    </location>
</feature>
<accession>A0A6N2MU44</accession>
<gene>
    <name evidence="3" type="ORF">SVIM_LOCUS420430</name>
</gene>
<dbReference type="InterPro" id="IPR013955">
    <property type="entry name" value="Rep_factor-A_C"/>
</dbReference>
<protein>
    <recommendedName>
        <fullName evidence="2">Replication factor A C-terminal domain-containing protein</fullName>
    </recommendedName>
</protein>
<dbReference type="Gene3D" id="2.40.50.140">
    <property type="entry name" value="Nucleic acid-binding proteins"/>
    <property type="match status" value="1"/>
</dbReference>
<feature type="domain" description="Replication factor A C-terminal" evidence="2">
    <location>
        <begin position="64"/>
        <end position="142"/>
    </location>
</feature>
<evidence type="ECO:0000313" key="3">
    <source>
        <dbReference type="EMBL" id="VFU57949.1"/>
    </source>
</evidence>
<name>A0A6N2MU44_SALVM</name>
<reference evidence="3" key="1">
    <citation type="submission" date="2019-03" db="EMBL/GenBank/DDBJ databases">
        <authorList>
            <person name="Mank J."/>
            <person name="Almeida P."/>
        </authorList>
    </citation>
    <scope>NUCLEOTIDE SEQUENCE</scope>
    <source>
        <strain evidence="3">78183</strain>
    </source>
</reference>
<dbReference type="AlphaFoldDB" id="A0A6N2MU44"/>
<evidence type="ECO:0000256" key="1">
    <source>
        <dbReference type="SAM" id="MobiDB-lite"/>
    </source>
</evidence>
<sequence>MAESQTKQGVLMEKILQQLNRLASSYDSLVQITARNQSGGGTSSNVRVNVNPLFEGHREIQPSEGCQKNDAECSLRYIMVVKVSDGSGEGGVSSFNEEAEKIIGCSADELDLLKSQMGEENSYQLKLKEATWTPHKLSIKYSPKKKPAEKKPAATEKAPAETKPRAGKKLPKEGATEKKKKKTNEEDVMWIDVEELRKKWPELEDEFC</sequence>
<dbReference type="Pfam" id="PF08646">
    <property type="entry name" value="Rep_fac-A_C"/>
    <property type="match status" value="1"/>
</dbReference>
<dbReference type="EMBL" id="CAADRP010001963">
    <property type="protein sequence ID" value="VFU57949.1"/>
    <property type="molecule type" value="Genomic_DNA"/>
</dbReference>